<proteinExistence type="predicted"/>
<dbReference type="SUPFAM" id="SSF53474">
    <property type="entry name" value="alpha/beta-Hydrolases"/>
    <property type="match status" value="2"/>
</dbReference>
<dbReference type="Gene3D" id="3.40.50.1820">
    <property type="entry name" value="alpha/beta hydrolase"/>
    <property type="match status" value="1"/>
</dbReference>
<name>A0A7W6DJJ5_9RHOB</name>
<dbReference type="InterPro" id="IPR010297">
    <property type="entry name" value="DUF900_hydrolase"/>
</dbReference>
<evidence type="ECO:0000313" key="2">
    <source>
        <dbReference type="Proteomes" id="UP000541426"/>
    </source>
</evidence>
<dbReference type="Proteomes" id="UP000541426">
    <property type="component" value="Unassembled WGS sequence"/>
</dbReference>
<evidence type="ECO:0000313" key="1">
    <source>
        <dbReference type="EMBL" id="MBB3984430.1"/>
    </source>
</evidence>
<dbReference type="EMBL" id="JACIEJ010000002">
    <property type="protein sequence ID" value="MBB3984430.1"/>
    <property type="molecule type" value="Genomic_DNA"/>
</dbReference>
<dbReference type="Pfam" id="PF05990">
    <property type="entry name" value="DUF900"/>
    <property type="match status" value="1"/>
</dbReference>
<reference evidence="1 2" key="1">
    <citation type="submission" date="2020-08" db="EMBL/GenBank/DDBJ databases">
        <title>Genomic Encyclopedia of Type Strains, Phase IV (KMG-IV): sequencing the most valuable type-strain genomes for metagenomic binning, comparative biology and taxonomic classification.</title>
        <authorList>
            <person name="Goeker M."/>
        </authorList>
    </citation>
    <scope>NUCLEOTIDE SEQUENCE [LARGE SCALE GENOMIC DNA]</scope>
    <source>
        <strain evidence="1 2">DSM 102235</strain>
    </source>
</reference>
<dbReference type="InterPro" id="IPR029058">
    <property type="entry name" value="AB_hydrolase_fold"/>
</dbReference>
<dbReference type="RefSeq" id="WP_183963059.1">
    <property type="nucleotide sequence ID" value="NZ_BAABBZ010000014.1"/>
</dbReference>
<comment type="caution">
    <text evidence="1">The sequence shown here is derived from an EMBL/GenBank/DDBJ whole genome shotgun (WGS) entry which is preliminary data.</text>
</comment>
<protein>
    <submittedName>
        <fullName evidence="1">Pimeloyl-ACP methyl ester carboxylesterase</fullName>
    </submittedName>
</protein>
<accession>A0A7W6DJJ5</accession>
<dbReference type="AlphaFoldDB" id="A0A7W6DJJ5"/>
<gene>
    <name evidence="1" type="ORF">GGQ68_000746</name>
</gene>
<organism evidence="1 2">
    <name type="scientific">Sagittula marina</name>
    <dbReference type="NCBI Taxonomy" id="943940"/>
    <lineage>
        <taxon>Bacteria</taxon>
        <taxon>Pseudomonadati</taxon>
        <taxon>Pseudomonadota</taxon>
        <taxon>Alphaproteobacteria</taxon>
        <taxon>Rhodobacterales</taxon>
        <taxon>Roseobacteraceae</taxon>
        <taxon>Sagittula</taxon>
    </lineage>
</organism>
<sequence>MPLLRITVTEGSAALHGSSAPLLSALRDALAEDAGPITVMVHGFRYQPGRAGNCPHETLFAREPRTTRRIVGWPRHLGLRGQAGEGLGISFGWPARGTVWQAFEQADLAGRALATFLSDIRTLAPERPIHAIGHSMGARVILRAIRDSDPETLRRVILLAGAEFEETAKICLTSPAGLHTQVLNVTSRENDVFDFMLEHLITAPGKRSKMLGHAAGGSLSIPNMVTLQLDDANSLQALRRAGFRIAPAERRICHWSPYLRAGVFPLYRAFLSGQMPLVQLRATLPDTHAPRWSRLFPRPRSAHPVILTAH</sequence>
<keyword evidence="2" id="KW-1185">Reference proteome</keyword>